<feature type="transmembrane region" description="Helical" evidence="1">
    <location>
        <begin position="52"/>
        <end position="73"/>
    </location>
</feature>
<organism evidence="2 3">
    <name type="scientific">Flavobacterium reichenbachii</name>
    <dbReference type="NCBI Taxonomy" id="362418"/>
    <lineage>
        <taxon>Bacteria</taxon>
        <taxon>Pseudomonadati</taxon>
        <taxon>Bacteroidota</taxon>
        <taxon>Flavobacteriia</taxon>
        <taxon>Flavobacteriales</taxon>
        <taxon>Flavobacteriaceae</taxon>
        <taxon>Flavobacterium</taxon>
    </lineage>
</organism>
<dbReference type="EMBL" id="JPRL01000001">
    <property type="protein sequence ID" value="KFF04480.1"/>
    <property type="molecule type" value="Genomic_DNA"/>
</dbReference>
<sequence length="142" mass="16159">MTDNDSHTRWQNILITQLGLANNLIILLAVGLLGFGITFLKDVTVLSFYQKIFFWCSCILILVSIGFGITVIINRLDDFKITAQIARKRQTGNRDGIENDRQESKGLGKQTWNYFIIQVSTFLVGFLCLLVLILIQYKDKIA</sequence>
<keyword evidence="1" id="KW-1133">Transmembrane helix</keyword>
<reference evidence="2 3" key="1">
    <citation type="submission" date="2014-07" db="EMBL/GenBank/DDBJ databases">
        <title>Genome of Flavobacterium reichenbachii LMG 25512.</title>
        <authorList>
            <person name="Stropko S.J."/>
            <person name="Pipes S.E."/>
            <person name="Newman J.D."/>
        </authorList>
    </citation>
    <scope>NUCLEOTIDE SEQUENCE [LARGE SCALE GENOMIC DNA]</scope>
    <source>
        <strain evidence="2 3">LMG 25512</strain>
    </source>
</reference>
<keyword evidence="1" id="KW-0472">Membrane</keyword>
<proteinExistence type="predicted"/>
<dbReference type="AlphaFoldDB" id="A0A085ZJ66"/>
<keyword evidence="1" id="KW-0812">Transmembrane</keyword>
<dbReference type="eggNOG" id="ENOG50345TZ">
    <property type="taxonomic scope" value="Bacteria"/>
</dbReference>
<dbReference type="Proteomes" id="UP000028715">
    <property type="component" value="Unassembled WGS sequence"/>
</dbReference>
<name>A0A085ZJ66_9FLAO</name>
<feature type="transmembrane region" description="Helical" evidence="1">
    <location>
        <begin position="114"/>
        <end position="135"/>
    </location>
</feature>
<evidence type="ECO:0000313" key="2">
    <source>
        <dbReference type="EMBL" id="KFF04480.1"/>
    </source>
</evidence>
<feature type="transmembrane region" description="Helical" evidence="1">
    <location>
        <begin position="20"/>
        <end position="40"/>
    </location>
</feature>
<comment type="caution">
    <text evidence="2">The sequence shown here is derived from an EMBL/GenBank/DDBJ whole genome shotgun (WGS) entry which is preliminary data.</text>
</comment>
<protein>
    <recommendedName>
        <fullName evidence="4">DUF3899 domain-containing protein</fullName>
    </recommendedName>
</protein>
<evidence type="ECO:0000256" key="1">
    <source>
        <dbReference type="SAM" id="Phobius"/>
    </source>
</evidence>
<evidence type="ECO:0000313" key="3">
    <source>
        <dbReference type="Proteomes" id="UP000028715"/>
    </source>
</evidence>
<gene>
    <name evidence="2" type="ORF">IW19_02570</name>
</gene>
<dbReference type="RefSeq" id="WP_035680790.1">
    <property type="nucleotide sequence ID" value="NZ_JPRL01000001.1"/>
</dbReference>
<accession>A0A085ZJ66</accession>
<keyword evidence="3" id="KW-1185">Reference proteome</keyword>
<evidence type="ECO:0008006" key="4">
    <source>
        <dbReference type="Google" id="ProtNLM"/>
    </source>
</evidence>
<dbReference type="STRING" id="362418.IW19_02570"/>
<dbReference type="OrthoDB" id="1377012at2"/>